<dbReference type="InterPro" id="IPR027417">
    <property type="entry name" value="P-loop_NTPase"/>
</dbReference>
<dbReference type="InterPro" id="IPR046919">
    <property type="entry name" value="ABC-3C_CTD10"/>
</dbReference>
<reference evidence="4" key="1">
    <citation type="submission" date="2023-07" db="EMBL/GenBank/DDBJ databases">
        <authorList>
            <person name="Kim M.K."/>
        </authorList>
    </citation>
    <scope>NUCLEOTIDE SEQUENCE</scope>
    <source>
        <strain evidence="4">ASUV-10-1</strain>
    </source>
</reference>
<dbReference type="EMBL" id="JAUQSY010000001">
    <property type="protein sequence ID" value="MDO7873097.1"/>
    <property type="molecule type" value="Genomic_DNA"/>
</dbReference>
<keyword evidence="5" id="KW-1185">Reference proteome</keyword>
<dbReference type="Gene3D" id="3.40.50.300">
    <property type="entry name" value="P-loop containing nucleotide triphosphate hydrolases"/>
    <property type="match status" value="1"/>
</dbReference>
<dbReference type="Proteomes" id="UP001176429">
    <property type="component" value="Unassembled WGS sequence"/>
</dbReference>
<gene>
    <name evidence="4" type="ORF">Q5H93_00010</name>
</gene>
<dbReference type="InterPro" id="IPR018760">
    <property type="entry name" value="DUF2326"/>
</dbReference>
<feature type="domain" description="ABC-three component systems C-terminal" evidence="3">
    <location>
        <begin position="287"/>
        <end position="398"/>
    </location>
</feature>
<comment type="caution">
    <text evidence="4">The sequence shown here is derived from an EMBL/GenBank/DDBJ whole genome shotgun (WGS) entry which is preliminary data.</text>
</comment>
<feature type="coiled-coil region" evidence="1">
    <location>
        <begin position="337"/>
        <end position="364"/>
    </location>
</feature>
<evidence type="ECO:0000313" key="5">
    <source>
        <dbReference type="Proteomes" id="UP001176429"/>
    </source>
</evidence>
<protein>
    <submittedName>
        <fullName evidence="4">DUF2326 domain-containing protein</fullName>
    </submittedName>
</protein>
<evidence type="ECO:0000313" key="4">
    <source>
        <dbReference type="EMBL" id="MDO7873097.1"/>
    </source>
</evidence>
<proteinExistence type="predicted"/>
<dbReference type="RefSeq" id="WP_305004412.1">
    <property type="nucleotide sequence ID" value="NZ_JAUQSY010000001.1"/>
</dbReference>
<evidence type="ECO:0000256" key="1">
    <source>
        <dbReference type="SAM" id="Coils"/>
    </source>
</evidence>
<dbReference type="Pfam" id="PF20275">
    <property type="entry name" value="CTD10"/>
    <property type="match status" value="1"/>
</dbReference>
<evidence type="ECO:0000259" key="3">
    <source>
        <dbReference type="Pfam" id="PF20275"/>
    </source>
</evidence>
<dbReference type="Pfam" id="PF10088">
    <property type="entry name" value="DUF2326"/>
    <property type="match status" value="1"/>
</dbReference>
<name>A0ABT9B493_9BACT</name>
<sequence>MIHRITSDLPTFKPVELRPGLNIIVSDKLAQSNDGQTRNKSGKSSLLQLIHFLFGKEGETNSLFRKPALEAYTFSIEFDLKGALLRVSRSGASFRWLDIELLTGSTAAWPIDPLQGKGTAKLAHDKWRGILGLAMFGLEENLGVYGPTFGQLFSYFVRRAENGGLAEPTKQAYQQQPADVRVGLSYLLGLDWKISQEREQLRQEIAAAQKLQKVARDGGLKNVVGDPKQIFTQLTLAQKEVDRLSKAIAEFRVLQDYAEREREANNLTRRINELADEAAQSRYYADELRQSLQSETPPEVSDLERLYAEVGLVLPTIVRTRYDEVRRFHESIVRNRRLYLEDELSEAETKVEKNKQEISTLDGQRSQIMQLLHTHGALEHHTQLQIQLGKAVAVVESLKQNQKLLENAAQQVAELKIKQGQLFLRLQRDLRENQSVIAEAVLAFEEASEALYNDFGNLSIYATESGPKFDITIQGQNSRGVNSMQVFCFDMMLMRVAGKRGMTPGFLVHDSHLFDPVDERQNEKAWAYGAGLAKKIGFQYIITLNSDQIPVPQNRSTELPLEQYIVEPKLTDDDGGGLFGFDFY</sequence>
<evidence type="ECO:0000259" key="2">
    <source>
        <dbReference type="Pfam" id="PF10088"/>
    </source>
</evidence>
<feature type="domain" description="DUF2326" evidence="2">
    <location>
        <begin position="448"/>
        <end position="583"/>
    </location>
</feature>
<accession>A0ABT9B493</accession>
<organism evidence="4 5">
    <name type="scientific">Hymenobacter aranciens</name>
    <dbReference type="NCBI Taxonomy" id="3063996"/>
    <lineage>
        <taxon>Bacteria</taxon>
        <taxon>Pseudomonadati</taxon>
        <taxon>Bacteroidota</taxon>
        <taxon>Cytophagia</taxon>
        <taxon>Cytophagales</taxon>
        <taxon>Hymenobacteraceae</taxon>
        <taxon>Hymenobacter</taxon>
    </lineage>
</organism>
<keyword evidence="1" id="KW-0175">Coiled coil</keyword>